<dbReference type="EMBL" id="BAAAQX010000008">
    <property type="protein sequence ID" value="GAA2208379.1"/>
    <property type="molecule type" value="Genomic_DNA"/>
</dbReference>
<evidence type="ECO:0000313" key="2">
    <source>
        <dbReference type="Proteomes" id="UP001499843"/>
    </source>
</evidence>
<proteinExistence type="predicted"/>
<dbReference type="Proteomes" id="UP001499843">
    <property type="component" value="Unassembled WGS sequence"/>
</dbReference>
<evidence type="ECO:0000313" key="1">
    <source>
        <dbReference type="EMBL" id="GAA2208379.1"/>
    </source>
</evidence>
<dbReference type="RefSeq" id="WP_344476454.1">
    <property type="nucleotide sequence ID" value="NZ_BAAAQX010000008.1"/>
</dbReference>
<reference evidence="1 2" key="1">
    <citation type="journal article" date="2019" name="Int. J. Syst. Evol. Microbiol.">
        <title>The Global Catalogue of Microorganisms (GCM) 10K type strain sequencing project: providing services to taxonomists for standard genome sequencing and annotation.</title>
        <authorList>
            <consortium name="The Broad Institute Genomics Platform"/>
            <consortium name="The Broad Institute Genome Sequencing Center for Infectious Disease"/>
            <person name="Wu L."/>
            <person name="Ma J."/>
        </authorList>
    </citation>
    <scope>NUCLEOTIDE SEQUENCE [LARGE SCALE GENOMIC DNA]</scope>
    <source>
        <strain evidence="1 2">JCM 16114</strain>
    </source>
</reference>
<protein>
    <submittedName>
        <fullName evidence="1">Uncharacterized protein</fullName>
    </submittedName>
</protein>
<sequence>MADGLAEPVPPHRAQAAQILRGLYPCSQAGAEAMVDPIGQGTTITD</sequence>
<accession>A0ABN3CG91</accession>
<comment type="caution">
    <text evidence="1">The sequence shown here is derived from an EMBL/GenBank/DDBJ whole genome shotgun (WGS) entry which is preliminary data.</text>
</comment>
<gene>
    <name evidence="1" type="ORF">GCM10009850_038370</name>
</gene>
<name>A0ABN3CG91_9ACTN</name>
<keyword evidence="2" id="KW-1185">Reference proteome</keyword>
<organism evidence="1 2">
    <name type="scientific">Nonomuraea monospora</name>
    <dbReference type="NCBI Taxonomy" id="568818"/>
    <lineage>
        <taxon>Bacteria</taxon>
        <taxon>Bacillati</taxon>
        <taxon>Actinomycetota</taxon>
        <taxon>Actinomycetes</taxon>
        <taxon>Streptosporangiales</taxon>
        <taxon>Streptosporangiaceae</taxon>
        <taxon>Nonomuraea</taxon>
    </lineage>
</organism>